<evidence type="ECO:0000313" key="2">
    <source>
        <dbReference type="Proteomes" id="UP000587586"/>
    </source>
</evidence>
<proteinExistence type="predicted"/>
<reference evidence="2" key="1">
    <citation type="submission" date="2020-06" db="EMBL/GenBank/DDBJ databases">
        <title>Draft genomic sequecing of Geomonas sp. Red745.</title>
        <authorList>
            <person name="Itoh H."/>
            <person name="Xu Z.X."/>
            <person name="Ushijima N."/>
            <person name="Masuda Y."/>
            <person name="Shiratori Y."/>
            <person name="Senoo K."/>
        </authorList>
    </citation>
    <scope>NUCLEOTIDE SEQUENCE [LARGE SCALE GENOMIC DNA]</scope>
    <source>
        <strain evidence="2">Red745</strain>
    </source>
</reference>
<protein>
    <submittedName>
        <fullName evidence="1">Uncharacterized protein</fullName>
    </submittedName>
</protein>
<gene>
    <name evidence="1" type="ORF">GMLC_05460</name>
</gene>
<name>A0A6V8N563_9BACT</name>
<comment type="caution">
    <text evidence="1">The sequence shown here is derived from an EMBL/GenBank/DDBJ whole genome shotgun (WGS) entry which is preliminary data.</text>
</comment>
<organism evidence="1 2">
    <name type="scientific">Geomonas limicola</name>
    <dbReference type="NCBI Taxonomy" id="2740186"/>
    <lineage>
        <taxon>Bacteria</taxon>
        <taxon>Pseudomonadati</taxon>
        <taxon>Thermodesulfobacteriota</taxon>
        <taxon>Desulfuromonadia</taxon>
        <taxon>Geobacterales</taxon>
        <taxon>Geobacteraceae</taxon>
        <taxon>Geomonas</taxon>
    </lineage>
</organism>
<dbReference type="RefSeq" id="WP_183359488.1">
    <property type="nucleotide sequence ID" value="NZ_BLXZ01000001.1"/>
</dbReference>
<sequence>MLKPDYITLYEYTIDNRNHIVRVSDNWDSFETTDQTPDRFSASRILGLSIWEFIDGDETSLLYETIFKKIRKHLSSVIIPYRCDSPTVRRTLELHISANIDGSIDFHSYLLQEVGREKVDLLDPSFDRSNEHIRVCSICKKVAVTDSEWVEIETAISDLGLFTTVKLPQITHGLCPGCYAAAMAELDASSPAQGSSFSSPGN</sequence>
<dbReference type="EMBL" id="BLXZ01000001">
    <property type="protein sequence ID" value="GFO66967.1"/>
    <property type="molecule type" value="Genomic_DNA"/>
</dbReference>
<evidence type="ECO:0000313" key="1">
    <source>
        <dbReference type="EMBL" id="GFO66967.1"/>
    </source>
</evidence>
<accession>A0A6V8N563</accession>
<dbReference type="AlphaFoldDB" id="A0A6V8N563"/>
<dbReference type="Proteomes" id="UP000587586">
    <property type="component" value="Unassembled WGS sequence"/>
</dbReference>
<keyword evidence="2" id="KW-1185">Reference proteome</keyword>